<sequence>MGAVLSTKKATKMGVDEVEVVESCMVAPCQETPRRGMWLSPLDLMLTELRVISWLGMPVYDVDFGWGKPLAMLRAVSERAGFVYLMDNGKEDGSVRVLMCTEAAILNDFQHLLYARF</sequence>
<protein>
    <submittedName>
        <fullName evidence="1">Uncharacterized protein</fullName>
    </submittedName>
</protein>
<dbReference type="Gene3D" id="3.30.559.10">
    <property type="entry name" value="Chloramphenicol acetyltransferase-like domain"/>
    <property type="match status" value="1"/>
</dbReference>
<dbReference type="Pfam" id="PF02458">
    <property type="entry name" value="Transferase"/>
    <property type="match status" value="1"/>
</dbReference>
<dbReference type="EnsemblPlants" id="EMT09143">
    <property type="protein sequence ID" value="EMT09143"/>
    <property type="gene ID" value="F775_42306"/>
</dbReference>
<organism evidence="1">
    <name type="scientific">Aegilops tauschii</name>
    <name type="common">Tausch's goatgrass</name>
    <name type="synonym">Aegilops squarrosa</name>
    <dbReference type="NCBI Taxonomy" id="37682"/>
    <lineage>
        <taxon>Eukaryota</taxon>
        <taxon>Viridiplantae</taxon>
        <taxon>Streptophyta</taxon>
        <taxon>Embryophyta</taxon>
        <taxon>Tracheophyta</taxon>
        <taxon>Spermatophyta</taxon>
        <taxon>Magnoliopsida</taxon>
        <taxon>Liliopsida</taxon>
        <taxon>Poales</taxon>
        <taxon>Poaceae</taxon>
        <taxon>BOP clade</taxon>
        <taxon>Pooideae</taxon>
        <taxon>Triticodae</taxon>
        <taxon>Triticeae</taxon>
        <taxon>Triticinae</taxon>
        <taxon>Aegilops</taxon>
    </lineage>
</organism>
<reference evidence="1" key="1">
    <citation type="submission" date="2015-06" db="UniProtKB">
        <authorList>
            <consortium name="EnsemblPlants"/>
        </authorList>
    </citation>
    <scope>IDENTIFICATION</scope>
</reference>
<name>M8C1T5_AEGTA</name>
<accession>M8C1T5</accession>
<dbReference type="GO" id="GO:0016747">
    <property type="term" value="F:acyltransferase activity, transferring groups other than amino-acyl groups"/>
    <property type="evidence" value="ECO:0007669"/>
    <property type="project" value="UniProtKB-ARBA"/>
</dbReference>
<evidence type="ECO:0000313" key="1">
    <source>
        <dbReference type="EnsemblPlants" id="EMT09143"/>
    </source>
</evidence>
<dbReference type="InterPro" id="IPR023213">
    <property type="entry name" value="CAT-like_dom_sf"/>
</dbReference>
<dbReference type="AlphaFoldDB" id="M8C1T5"/>
<proteinExistence type="predicted"/>